<gene>
    <name evidence="6" type="ORF">S06H3_23415</name>
</gene>
<evidence type="ECO:0000256" key="2">
    <source>
        <dbReference type="ARBA" id="ARBA00022485"/>
    </source>
</evidence>
<keyword evidence="5" id="KW-0411">Iron-sulfur</keyword>
<dbReference type="GO" id="GO:0051539">
    <property type="term" value="F:4 iron, 4 sulfur cluster binding"/>
    <property type="evidence" value="ECO:0007669"/>
    <property type="project" value="UniProtKB-KW"/>
</dbReference>
<dbReference type="PANTHER" id="PTHR30426:SF0">
    <property type="entry name" value="4-HYDROXY-3-METHYLBUT-2-ENYL DIPHOSPHATE REDUCTASE"/>
    <property type="match status" value="1"/>
</dbReference>
<evidence type="ECO:0000256" key="4">
    <source>
        <dbReference type="ARBA" id="ARBA00023004"/>
    </source>
</evidence>
<evidence type="ECO:0008006" key="7">
    <source>
        <dbReference type="Google" id="ProtNLM"/>
    </source>
</evidence>
<dbReference type="GO" id="GO:0050992">
    <property type="term" value="P:dimethylallyl diphosphate biosynthetic process"/>
    <property type="evidence" value="ECO:0007669"/>
    <property type="project" value="InterPro"/>
</dbReference>
<dbReference type="GO" id="GO:0046872">
    <property type="term" value="F:metal ion binding"/>
    <property type="evidence" value="ECO:0007669"/>
    <property type="project" value="UniProtKB-KW"/>
</dbReference>
<dbReference type="GO" id="GO:0019288">
    <property type="term" value="P:isopentenyl diphosphate biosynthetic process, methylerythritol 4-phosphate pathway"/>
    <property type="evidence" value="ECO:0007669"/>
    <property type="project" value="InterPro"/>
</dbReference>
<evidence type="ECO:0000256" key="5">
    <source>
        <dbReference type="ARBA" id="ARBA00023014"/>
    </source>
</evidence>
<accession>X1LXI2</accession>
<dbReference type="PANTHER" id="PTHR30426">
    <property type="entry name" value="4-HYDROXY-3-METHYLBUT-2-ENYL DIPHOSPHATE REDUCTASE"/>
    <property type="match status" value="1"/>
</dbReference>
<reference evidence="6" key="1">
    <citation type="journal article" date="2014" name="Front. Microbiol.">
        <title>High frequency of phylogenetically diverse reductive dehalogenase-homologous genes in deep subseafloor sedimentary metagenomes.</title>
        <authorList>
            <person name="Kawai M."/>
            <person name="Futagami T."/>
            <person name="Toyoda A."/>
            <person name="Takaki Y."/>
            <person name="Nishi S."/>
            <person name="Hori S."/>
            <person name="Arai W."/>
            <person name="Tsubouchi T."/>
            <person name="Morono Y."/>
            <person name="Uchiyama I."/>
            <person name="Ito T."/>
            <person name="Fujiyama A."/>
            <person name="Inagaki F."/>
            <person name="Takami H."/>
        </authorList>
    </citation>
    <scope>NUCLEOTIDE SEQUENCE</scope>
    <source>
        <strain evidence="6">Expedition CK06-06</strain>
    </source>
</reference>
<keyword evidence="2" id="KW-0004">4Fe-4S</keyword>
<protein>
    <recommendedName>
        <fullName evidence="7">4-hydroxy-3-methylbut-2-enyl diphosphate reductase</fullName>
    </recommendedName>
</protein>
<sequence length="185" mass="21277">CPYVKKVQEIAAYLNKNGYYIVIFGDKIHPEILSLLDLIHNNAIVVNTISEIREISYQKKIGFISQTTKNIYDFKKLSFALLDKTEELRVFNTICKATTERQRSVLELAKQVDIMIVIGGNKSANTSRLAEICQNQGVKTYHIETKNQMKYEWFHPEDKVGIASGASTPDWVINEVIMKLRDWYA</sequence>
<dbReference type="AlphaFoldDB" id="X1LXI2"/>
<name>X1LXI2_9ZZZZ</name>
<dbReference type="Gene3D" id="3.40.1010.20">
    <property type="entry name" value="4-hydroxy-3-methylbut-2-enyl diphosphate reductase, catalytic domain"/>
    <property type="match status" value="2"/>
</dbReference>
<dbReference type="GO" id="GO:0051745">
    <property type="term" value="F:4-hydroxy-3-methylbut-2-enyl diphosphate reductase activity"/>
    <property type="evidence" value="ECO:0007669"/>
    <property type="project" value="InterPro"/>
</dbReference>
<feature type="non-terminal residue" evidence="6">
    <location>
        <position position="1"/>
    </location>
</feature>
<evidence type="ECO:0000256" key="3">
    <source>
        <dbReference type="ARBA" id="ARBA00022723"/>
    </source>
</evidence>
<evidence type="ECO:0000313" key="6">
    <source>
        <dbReference type="EMBL" id="GAI07140.1"/>
    </source>
</evidence>
<dbReference type="InterPro" id="IPR003451">
    <property type="entry name" value="LytB/IspH"/>
</dbReference>
<comment type="caution">
    <text evidence="6">The sequence shown here is derived from an EMBL/GenBank/DDBJ whole genome shotgun (WGS) entry which is preliminary data.</text>
</comment>
<keyword evidence="3" id="KW-0479">Metal-binding</keyword>
<dbReference type="CDD" id="cd13944">
    <property type="entry name" value="lytB_ispH"/>
    <property type="match status" value="1"/>
</dbReference>
<comment type="cofactor">
    <cofactor evidence="1">
        <name>[4Fe-4S] cluster</name>
        <dbReference type="ChEBI" id="CHEBI:49883"/>
    </cofactor>
</comment>
<dbReference type="EMBL" id="BARV01012720">
    <property type="protein sequence ID" value="GAI07140.1"/>
    <property type="molecule type" value="Genomic_DNA"/>
</dbReference>
<dbReference type="NCBIfam" id="TIGR00216">
    <property type="entry name" value="ispH_lytB"/>
    <property type="match status" value="1"/>
</dbReference>
<organism evidence="6">
    <name type="scientific">marine sediment metagenome</name>
    <dbReference type="NCBI Taxonomy" id="412755"/>
    <lineage>
        <taxon>unclassified sequences</taxon>
        <taxon>metagenomes</taxon>
        <taxon>ecological metagenomes</taxon>
    </lineage>
</organism>
<dbReference type="Pfam" id="PF02401">
    <property type="entry name" value="LYTB"/>
    <property type="match status" value="1"/>
</dbReference>
<evidence type="ECO:0000256" key="1">
    <source>
        <dbReference type="ARBA" id="ARBA00001966"/>
    </source>
</evidence>
<proteinExistence type="predicted"/>
<keyword evidence="4" id="KW-0408">Iron</keyword>